<feature type="domain" description="Periplasmic binding protein" evidence="5">
    <location>
        <begin position="56"/>
        <end position="315"/>
    </location>
</feature>
<organism evidence="6 7">
    <name type="scientific">Heyndrickxia ginsengihumi</name>
    <dbReference type="NCBI Taxonomy" id="363870"/>
    <lineage>
        <taxon>Bacteria</taxon>
        <taxon>Bacillati</taxon>
        <taxon>Bacillota</taxon>
        <taxon>Bacilli</taxon>
        <taxon>Bacillales</taxon>
        <taxon>Bacillaceae</taxon>
        <taxon>Heyndrickxia</taxon>
    </lineage>
</organism>
<evidence type="ECO:0000256" key="3">
    <source>
        <dbReference type="ARBA" id="ARBA00022729"/>
    </source>
</evidence>
<dbReference type="Proteomes" id="UP000476934">
    <property type="component" value="Unassembled WGS sequence"/>
</dbReference>
<evidence type="ECO:0000313" key="7">
    <source>
        <dbReference type="Proteomes" id="UP000476934"/>
    </source>
</evidence>
<dbReference type="Gene3D" id="3.40.50.2300">
    <property type="match status" value="2"/>
</dbReference>
<feature type="signal peptide" evidence="4">
    <location>
        <begin position="1"/>
        <end position="31"/>
    </location>
</feature>
<dbReference type="InterPro" id="IPR025997">
    <property type="entry name" value="SBP_2_dom"/>
</dbReference>
<keyword evidence="3 4" id="KW-0732">Signal</keyword>
<comment type="subcellular location">
    <subcellularLocation>
        <location evidence="1">Cell envelope</location>
    </subcellularLocation>
</comment>
<feature type="chain" id="PRO_5039694112" evidence="4">
    <location>
        <begin position="32"/>
        <end position="343"/>
    </location>
</feature>
<name>A0A6M0P6T7_9BACI</name>
<evidence type="ECO:0000256" key="4">
    <source>
        <dbReference type="SAM" id="SignalP"/>
    </source>
</evidence>
<dbReference type="InterPro" id="IPR028082">
    <property type="entry name" value="Peripla_BP_I"/>
</dbReference>
<dbReference type="PANTHER" id="PTHR46847:SF1">
    <property type="entry name" value="D-ALLOSE-BINDING PERIPLASMIC PROTEIN-RELATED"/>
    <property type="match status" value="1"/>
</dbReference>
<dbReference type="Pfam" id="PF13407">
    <property type="entry name" value="Peripla_BP_4"/>
    <property type="match status" value="1"/>
</dbReference>
<sequence>MSKKVNNSKIRGKMKALSIIFAVGAMSLGLAACGSQATSTTKHGNDSTFKERNKIIGYSTYDLKQPYWQDFEKGIEQAAKKEGYKVVVSDQKGSQETQVSGSMNLINQNISALIVSPVQPSALPATITAAHNAKIPIVIGDIGAEGKYDAYVLSDNKGGGASAAEYVNKKLGAKSGTKEIGVIELHPGSAVGEDRVNGFVDKIKKYSGFKIVGQLNGDDSVDGGFKVTQSLLAANPNISVIFAANDPEAEGAVQALKQAGRLEGKKRVEVIGFNGDAPALELIKKGEMTATIAQHPVDLGKKTVEISLDLLKGKKVEFTDSAKKVYNVPTTLVDSNNINEYLK</sequence>
<dbReference type="PROSITE" id="PS51257">
    <property type="entry name" value="PROKAR_LIPOPROTEIN"/>
    <property type="match status" value="1"/>
</dbReference>
<gene>
    <name evidence="6" type="ORF">G4D61_08445</name>
</gene>
<proteinExistence type="inferred from homology"/>
<comment type="similarity">
    <text evidence="2">Belongs to the bacterial solute-binding protein 2 family.</text>
</comment>
<comment type="caution">
    <text evidence="6">The sequence shown here is derived from an EMBL/GenBank/DDBJ whole genome shotgun (WGS) entry which is preliminary data.</text>
</comment>
<evidence type="ECO:0000259" key="5">
    <source>
        <dbReference type="Pfam" id="PF13407"/>
    </source>
</evidence>
<protein>
    <submittedName>
        <fullName evidence="6">Sugar ABC transporter substrate-binding protein</fullName>
    </submittedName>
</protein>
<reference evidence="6 7" key="1">
    <citation type="submission" date="2020-03" db="EMBL/GenBank/DDBJ databases">
        <title>Bacillus aquiflavi sp. nov., isolated from yellow water of strong flavor Chinese baijiu in Yibin region of China.</title>
        <authorList>
            <person name="Xie J."/>
        </authorList>
    </citation>
    <scope>NUCLEOTIDE SEQUENCE [LARGE SCALE GENOMIC DNA]</scope>
    <source>
        <strain evidence="6 7">Gsoil 114</strain>
    </source>
</reference>
<evidence type="ECO:0000313" key="6">
    <source>
        <dbReference type="EMBL" id="NEY19995.1"/>
    </source>
</evidence>
<dbReference type="RefSeq" id="WP_163173707.1">
    <property type="nucleotide sequence ID" value="NZ_JAAIWK010000011.1"/>
</dbReference>
<dbReference type="GO" id="GO:0030313">
    <property type="term" value="C:cell envelope"/>
    <property type="evidence" value="ECO:0007669"/>
    <property type="project" value="UniProtKB-SubCell"/>
</dbReference>
<evidence type="ECO:0000256" key="2">
    <source>
        <dbReference type="ARBA" id="ARBA00007639"/>
    </source>
</evidence>
<dbReference type="SUPFAM" id="SSF53822">
    <property type="entry name" value="Periplasmic binding protein-like I"/>
    <property type="match status" value="1"/>
</dbReference>
<dbReference type="AlphaFoldDB" id="A0A6M0P6T7"/>
<keyword evidence="7" id="KW-1185">Reference proteome</keyword>
<evidence type="ECO:0000256" key="1">
    <source>
        <dbReference type="ARBA" id="ARBA00004196"/>
    </source>
</evidence>
<accession>A0A6M0P6T7</accession>
<dbReference type="EMBL" id="JAAIWK010000011">
    <property type="protein sequence ID" value="NEY19995.1"/>
    <property type="molecule type" value="Genomic_DNA"/>
</dbReference>
<dbReference type="PANTHER" id="PTHR46847">
    <property type="entry name" value="D-ALLOSE-BINDING PERIPLASMIC PROTEIN-RELATED"/>
    <property type="match status" value="1"/>
</dbReference>
<dbReference type="GO" id="GO:0030246">
    <property type="term" value="F:carbohydrate binding"/>
    <property type="evidence" value="ECO:0007669"/>
    <property type="project" value="UniProtKB-ARBA"/>
</dbReference>